<dbReference type="InterPro" id="IPR018773">
    <property type="entry name" value="MeTrfase_reg_dom_prd"/>
</dbReference>
<dbReference type="CDD" id="cd02440">
    <property type="entry name" value="AdoMet_MTases"/>
    <property type="match status" value="1"/>
</dbReference>
<comment type="caution">
    <text evidence="3">The sequence shown here is derived from an EMBL/GenBank/DDBJ whole genome shotgun (WGS) entry which is preliminary data.</text>
</comment>
<dbReference type="Pfam" id="PF08242">
    <property type="entry name" value="Methyltransf_12"/>
    <property type="match status" value="1"/>
</dbReference>
<dbReference type="GO" id="GO:0008168">
    <property type="term" value="F:methyltransferase activity"/>
    <property type="evidence" value="ECO:0007669"/>
    <property type="project" value="UniProtKB-KW"/>
</dbReference>
<evidence type="ECO:0000259" key="1">
    <source>
        <dbReference type="Pfam" id="PF08242"/>
    </source>
</evidence>
<dbReference type="SUPFAM" id="SSF53335">
    <property type="entry name" value="S-adenosyl-L-methionine-dependent methyltransferases"/>
    <property type="match status" value="1"/>
</dbReference>
<feature type="domain" description="Methyltransferase regulatory" evidence="2">
    <location>
        <begin position="219"/>
        <end position="302"/>
    </location>
</feature>
<dbReference type="GO" id="GO:0032259">
    <property type="term" value="P:methylation"/>
    <property type="evidence" value="ECO:0007669"/>
    <property type="project" value="UniProtKB-KW"/>
</dbReference>
<keyword evidence="3" id="KW-0489">Methyltransferase</keyword>
<dbReference type="Pfam" id="PF10119">
    <property type="entry name" value="MethyTransf_Reg"/>
    <property type="match status" value="1"/>
</dbReference>
<evidence type="ECO:0000313" key="3">
    <source>
        <dbReference type="EMBL" id="RDL20847.1"/>
    </source>
</evidence>
<dbReference type="InterPro" id="IPR013217">
    <property type="entry name" value="Methyltransf_12"/>
</dbReference>
<dbReference type="EMBL" id="QRAV01000006">
    <property type="protein sequence ID" value="RDL20847.1"/>
    <property type="molecule type" value="Genomic_DNA"/>
</dbReference>
<dbReference type="Proteomes" id="UP000255365">
    <property type="component" value="Unassembled WGS sequence"/>
</dbReference>
<dbReference type="RefSeq" id="WP_042558845.1">
    <property type="nucleotide sequence ID" value="NZ_QRAV01000006.1"/>
</dbReference>
<dbReference type="AlphaFoldDB" id="A0A370SM76"/>
<dbReference type="InterPro" id="IPR029063">
    <property type="entry name" value="SAM-dependent_MTases_sf"/>
</dbReference>
<reference evidence="3 4" key="1">
    <citation type="submission" date="2018-07" db="EMBL/GenBank/DDBJ databases">
        <title>Genome sequencing of rice bacterial endophytes.</title>
        <authorList>
            <person name="Venturi V."/>
        </authorList>
    </citation>
    <scope>NUCLEOTIDE SEQUENCE [LARGE SCALE GENOMIC DNA]</scope>
    <source>
        <strain evidence="3 4">E2333</strain>
    </source>
</reference>
<protein>
    <submittedName>
        <fullName evidence="3">Methyltransferase family protein</fullName>
    </submittedName>
</protein>
<feature type="domain" description="Methyltransferase type 12" evidence="1">
    <location>
        <begin position="49"/>
        <end position="146"/>
    </location>
</feature>
<dbReference type="Gene3D" id="3.40.50.150">
    <property type="entry name" value="Vaccinia Virus protein VP39"/>
    <property type="match status" value="1"/>
</dbReference>
<name>A0A370SM76_PSEJE</name>
<sequence length="514" mass="56791">MSDTWNEGYFTDEGYTYSYSREINPVFQRYCLLLRGFASLESSESYHCELGFGQGVSINIHAAANPGSYVGTDFTPSQAAFASTLASDWNSDARLYDDSFAQLLARNDLPQFDSISLHGIWTWVSRDNQQLIVEFARRHLKPGGMLYVSYNCFPGWSPAAPLRNLFSLHDRFTKSASAGPDQRIDAALQFSEALLAANPNYASSVPNLDAKLQSIKGQNRQYIAHEYFNRSWDCMYFTDVVDAMAPAKLDYVTTAVPLDSVDPLNLRPEGMDFLEGIEHPIMREQARDYFVNQSFRRDLYVRGATRLSTAEQRQALFNTRFILLQAPESVPVHVRGPAGEASLQTEIYGPVLEALTANNYAPKTLRQLSAAASSLASDDVLQALNVLIGMNAVAPCQSEAAEKGVQARCNDLNLELCKRSLLNDKIQVLASPVTGGGITVSRFEQLFLIAIKHGQEHPAEWAQLAWAILGEQGEVLVRDGAPLASAEENIAELTLSAQVFASNKLVILRALNIV</sequence>
<gene>
    <name evidence="3" type="ORF">DEU51_106302</name>
</gene>
<keyword evidence="3" id="KW-0808">Transferase</keyword>
<evidence type="ECO:0000313" key="4">
    <source>
        <dbReference type="Proteomes" id="UP000255365"/>
    </source>
</evidence>
<proteinExistence type="predicted"/>
<organism evidence="3 4">
    <name type="scientific">Pseudomonas jessenii</name>
    <dbReference type="NCBI Taxonomy" id="77298"/>
    <lineage>
        <taxon>Bacteria</taxon>
        <taxon>Pseudomonadati</taxon>
        <taxon>Pseudomonadota</taxon>
        <taxon>Gammaproteobacteria</taxon>
        <taxon>Pseudomonadales</taxon>
        <taxon>Pseudomonadaceae</taxon>
        <taxon>Pseudomonas</taxon>
    </lineage>
</organism>
<accession>A0A370SM76</accession>
<evidence type="ECO:0000259" key="2">
    <source>
        <dbReference type="Pfam" id="PF10119"/>
    </source>
</evidence>